<organism evidence="2 3">
    <name type="scientific">Nematocida displodere</name>
    <dbReference type="NCBI Taxonomy" id="1805483"/>
    <lineage>
        <taxon>Eukaryota</taxon>
        <taxon>Fungi</taxon>
        <taxon>Fungi incertae sedis</taxon>
        <taxon>Microsporidia</taxon>
        <taxon>Nematocida</taxon>
    </lineage>
</organism>
<proteinExistence type="predicted"/>
<protein>
    <recommendedName>
        <fullName evidence="4">RanBD1 domain-containing protein</fullName>
    </recommendedName>
</protein>
<keyword evidence="3" id="KW-1185">Reference proteome</keyword>
<comment type="caution">
    <text evidence="2">The sequence shown here is derived from an EMBL/GenBank/DDBJ whole genome shotgun (WGS) entry which is preliminary data.</text>
</comment>
<feature type="compositionally biased region" description="Basic and acidic residues" evidence="1">
    <location>
        <begin position="25"/>
        <end position="37"/>
    </location>
</feature>
<evidence type="ECO:0000313" key="3">
    <source>
        <dbReference type="Proteomes" id="UP000185944"/>
    </source>
</evidence>
<dbReference type="OrthoDB" id="2187482at2759"/>
<dbReference type="AlphaFoldDB" id="A0A177ELL7"/>
<sequence length="168" mass="18947">MEGKESLLSKMKNKKSFLETGGSEVAKKEAKKEKEELPVKKELHEQKVNTNYLFSEKTTLYKKKDGDWVEITTGTVYGQNFEDKAVHIFFALENTRAILHAFITKSSEIKALGSRMFFIAQEESQPALVCLGFERKEAPESIRKSVEKFLAKIKEVSPPGIEPGTSSV</sequence>
<dbReference type="EMBL" id="LTDL01000001">
    <property type="protein sequence ID" value="OAG32586.1"/>
    <property type="molecule type" value="Genomic_DNA"/>
</dbReference>
<dbReference type="SUPFAM" id="SSF50729">
    <property type="entry name" value="PH domain-like"/>
    <property type="match status" value="1"/>
</dbReference>
<dbReference type="GeneID" id="93648518"/>
<gene>
    <name evidence="2" type="ORF">NEDG_02168</name>
</gene>
<dbReference type="Proteomes" id="UP000185944">
    <property type="component" value="Unassembled WGS sequence"/>
</dbReference>
<dbReference type="InterPro" id="IPR011993">
    <property type="entry name" value="PH-like_dom_sf"/>
</dbReference>
<accession>A0A177ELL7</accession>
<reference evidence="2 3" key="1">
    <citation type="submission" date="2016-02" db="EMBL/GenBank/DDBJ databases">
        <title>Discovery of a natural microsporidian pathogen with a broad tissue tropism in Caenorhabditis elegans.</title>
        <authorList>
            <person name="Luallen R.J."/>
            <person name="Reinke A.W."/>
            <person name="Tong L."/>
            <person name="Botts M.R."/>
            <person name="Felix M.-A."/>
            <person name="Troemel E.R."/>
        </authorList>
    </citation>
    <scope>NUCLEOTIDE SEQUENCE [LARGE SCALE GENOMIC DNA]</scope>
    <source>
        <strain evidence="2 3">JUm2807</strain>
    </source>
</reference>
<dbReference type="RefSeq" id="XP_067545784.1">
    <property type="nucleotide sequence ID" value="XM_067689586.1"/>
</dbReference>
<name>A0A177ELL7_9MICR</name>
<evidence type="ECO:0008006" key="4">
    <source>
        <dbReference type="Google" id="ProtNLM"/>
    </source>
</evidence>
<dbReference type="Gene3D" id="2.30.29.30">
    <property type="entry name" value="Pleckstrin-homology domain (PH domain)/Phosphotyrosine-binding domain (PTB)"/>
    <property type="match status" value="1"/>
</dbReference>
<feature type="region of interest" description="Disordered" evidence="1">
    <location>
        <begin position="1"/>
        <end position="37"/>
    </location>
</feature>
<evidence type="ECO:0000256" key="1">
    <source>
        <dbReference type="SAM" id="MobiDB-lite"/>
    </source>
</evidence>
<dbReference type="VEuPathDB" id="MicrosporidiaDB:NEDG_02168"/>
<evidence type="ECO:0000313" key="2">
    <source>
        <dbReference type="EMBL" id="OAG32586.1"/>
    </source>
</evidence>